<proteinExistence type="predicted"/>
<reference evidence="1" key="1">
    <citation type="submission" date="2020-05" db="EMBL/GenBank/DDBJ databases">
        <authorList>
            <person name="Chiriac C."/>
            <person name="Salcher M."/>
            <person name="Ghai R."/>
            <person name="Kavagutti S V."/>
        </authorList>
    </citation>
    <scope>NUCLEOTIDE SEQUENCE</scope>
</reference>
<name>A0A6J6A0T9_9ZZZZ</name>
<dbReference type="AlphaFoldDB" id="A0A6J6A0T9"/>
<evidence type="ECO:0000313" key="1">
    <source>
        <dbReference type="EMBL" id="CAB4346650.1"/>
    </source>
</evidence>
<dbReference type="EMBL" id="CAESAO010000159">
    <property type="protein sequence ID" value="CAB4346650.1"/>
    <property type="molecule type" value="Genomic_DNA"/>
</dbReference>
<organism evidence="1">
    <name type="scientific">freshwater metagenome</name>
    <dbReference type="NCBI Taxonomy" id="449393"/>
    <lineage>
        <taxon>unclassified sequences</taxon>
        <taxon>metagenomes</taxon>
        <taxon>ecological metagenomes</taxon>
    </lineage>
</organism>
<gene>
    <name evidence="1" type="ORF">UFOPK3522_01431</name>
</gene>
<accession>A0A6J6A0T9</accession>
<protein>
    <submittedName>
        <fullName evidence="1">Unannotated protein</fullName>
    </submittedName>
</protein>
<sequence>MAKIGKDTQMALFKEGEAVWVQQPDGSARAGVFVGDGENATWFGGAPLAYVVYPDTKDGEEVNLARVTARDENDDSA</sequence>